<accession>L2GNB7</accession>
<proteinExistence type="predicted"/>
<dbReference type="EMBL" id="JH370132">
    <property type="protein sequence ID" value="ELA42393.1"/>
    <property type="molecule type" value="Genomic_DNA"/>
</dbReference>
<dbReference type="RefSeq" id="XP_007603944.1">
    <property type="nucleotide sequence ID" value="XM_007603882.1"/>
</dbReference>
<dbReference type="Proteomes" id="UP000011082">
    <property type="component" value="Unassembled WGS sequence"/>
</dbReference>
<dbReference type="HOGENOM" id="CLU_2308228_0_0_1"/>
<dbReference type="VEuPathDB" id="MicrosporidiaDB:VICG_00492"/>
<evidence type="ECO:0000313" key="2">
    <source>
        <dbReference type="Proteomes" id="UP000011082"/>
    </source>
</evidence>
<dbReference type="InParanoid" id="L2GNB7"/>
<dbReference type="AlphaFoldDB" id="L2GNB7"/>
<name>L2GNB7_VITCO</name>
<evidence type="ECO:0000313" key="1">
    <source>
        <dbReference type="EMBL" id="ELA42393.1"/>
    </source>
</evidence>
<dbReference type="GeneID" id="19881209"/>
<organism evidence="1 2">
    <name type="scientific">Vittaforma corneae (strain ATCC 50505)</name>
    <name type="common">Microsporidian parasite</name>
    <name type="synonym">Nosema corneum</name>
    <dbReference type="NCBI Taxonomy" id="993615"/>
    <lineage>
        <taxon>Eukaryota</taxon>
        <taxon>Fungi</taxon>
        <taxon>Fungi incertae sedis</taxon>
        <taxon>Microsporidia</taxon>
        <taxon>Nosematidae</taxon>
        <taxon>Vittaforma</taxon>
    </lineage>
</organism>
<protein>
    <submittedName>
        <fullName evidence="1">Uncharacterized protein</fullName>
    </submittedName>
</protein>
<gene>
    <name evidence="1" type="ORF">VICG_00492</name>
</gene>
<reference evidence="2" key="1">
    <citation type="submission" date="2011-05" db="EMBL/GenBank/DDBJ databases">
        <title>The genome sequence of Vittaforma corneae strain ATCC 50505.</title>
        <authorList>
            <consortium name="The Broad Institute Genome Sequencing Platform"/>
            <person name="Cuomo C."/>
            <person name="Didier E."/>
            <person name="Bowers L."/>
            <person name="Young S.K."/>
            <person name="Zeng Q."/>
            <person name="Gargeya S."/>
            <person name="Fitzgerald M."/>
            <person name="Haas B."/>
            <person name="Abouelleil A."/>
            <person name="Alvarado L."/>
            <person name="Arachchi H.M."/>
            <person name="Berlin A."/>
            <person name="Chapman S.B."/>
            <person name="Gearin G."/>
            <person name="Goldberg J."/>
            <person name="Griggs A."/>
            <person name="Gujja S."/>
            <person name="Hansen M."/>
            <person name="Heiman D."/>
            <person name="Howarth C."/>
            <person name="Larimer J."/>
            <person name="Lui A."/>
            <person name="MacDonald P.J.P."/>
            <person name="McCowen C."/>
            <person name="Montmayeur A."/>
            <person name="Murphy C."/>
            <person name="Neiman D."/>
            <person name="Pearson M."/>
            <person name="Priest M."/>
            <person name="Roberts A."/>
            <person name="Saif S."/>
            <person name="Shea T."/>
            <person name="Sisk P."/>
            <person name="Stolte C."/>
            <person name="Sykes S."/>
            <person name="Wortman J."/>
            <person name="Nusbaum C."/>
            <person name="Birren B."/>
        </authorList>
    </citation>
    <scope>NUCLEOTIDE SEQUENCE [LARGE SCALE GENOMIC DNA]</scope>
    <source>
        <strain evidence="2">ATCC 50505</strain>
    </source>
</reference>
<sequence>MTSEFENNKMAGEYSSKGKKCKKCCQTGLHLTKNGTCIQAMRPFSSLGNSSQHASNESEFVKLILESKVEKGPPSSFEDHQADVLEIDSIIQQLESCFEK</sequence>
<keyword evidence="2" id="KW-1185">Reference proteome</keyword>